<proteinExistence type="predicted"/>
<comment type="caution">
    <text evidence="2">The sequence shown here is derived from an EMBL/GenBank/DDBJ whole genome shotgun (WGS) entry which is preliminary data.</text>
</comment>
<gene>
    <name evidence="2" type="ORF">D2T30_05230</name>
</gene>
<feature type="region of interest" description="Disordered" evidence="1">
    <location>
        <begin position="1"/>
        <end position="22"/>
    </location>
</feature>
<dbReference type="Gene3D" id="3.30.565.10">
    <property type="entry name" value="Histidine kinase-like ATPase, C-terminal domain"/>
    <property type="match status" value="1"/>
</dbReference>
<name>A0A443JR94_9RHOB</name>
<protein>
    <submittedName>
        <fullName evidence="2">ATP-binding protein</fullName>
    </submittedName>
</protein>
<evidence type="ECO:0000313" key="3">
    <source>
        <dbReference type="Proteomes" id="UP000284476"/>
    </source>
</evidence>
<reference evidence="2 3" key="2">
    <citation type="submission" date="2019-01" db="EMBL/GenBank/DDBJ databases">
        <authorList>
            <person name="Li Y."/>
        </authorList>
    </citation>
    <scope>NUCLEOTIDE SEQUENCE [LARGE SCALE GENOMIC DNA]</scope>
    <source>
        <strain evidence="2 3">SK2B-1</strain>
    </source>
</reference>
<reference evidence="2 3" key="1">
    <citation type="submission" date="2019-01" db="EMBL/GenBank/DDBJ databases">
        <title>Sinorhodobacter populi sp. nov. isolated from the symptomatic bark tissue of Populus euramericana canker.</title>
        <authorList>
            <person name="Xu G."/>
        </authorList>
    </citation>
    <scope>NUCLEOTIDE SEQUENCE [LARGE SCALE GENOMIC DNA]</scope>
    <source>
        <strain evidence="2 3">SK2B-1</strain>
    </source>
</reference>
<evidence type="ECO:0000313" key="2">
    <source>
        <dbReference type="EMBL" id="RWR23030.1"/>
    </source>
</evidence>
<feature type="compositionally biased region" description="Polar residues" evidence="1">
    <location>
        <begin position="1"/>
        <end position="18"/>
    </location>
</feature>
<organism evidence="2 3">
    <name type="scientific">Paenirhodobacter populi</name>
    <dbReference type="NCBI Taxonomy" id="2306993"/>
    <lineage>
        <taxon>Bacteria</taxon>
        <taxon>Pseudomonadati</taxon>
        <taxon>Pseudomonadota</taxon>
        <taxon>Alphaproteobacteria</taxon>
        <taxon>Rhodobacterales</taxon>
        <taxon>Rhodobacter group</taxon>
        <taxon>Paenirhodobacter</taxon>
    </lineage>
</organism>
<feature type="region of interest" description="Disordered" evidence="1">
    <location>
        <begin position="440"/>
        <end position="490"/>
    </location>
</feature>
<keyword evidence="2" id="KW-0067">ATP-binding</keyword>
<dbReference type="Proteomes" id="UP000284476">
    <property type="component" value="Unassembled WGS sequence"/>
</dbReference>
<dbReference type="InterPro" id="IPR036890">
    <property type="entry name" value="HATPase_C_sf"/>
</dbReference>
<sequence length="629" mass="70392">MIRTIQDSGTSQKLSSTGKMFGMNTETETDQEDASFIPPDLAIQAMRDNGYKNTAYALAELIDNSVQANAKSVEIICVETVQQINQRHLKRLAKIAVLDDGDGMTGIVLRKALQFGNGTRLNDRSGIGRFGMGLPNASISQAARVDIWTWQNGPDNALHSYLDVDEIRQRKLRDVPLPRPSSVPEEWRRRAEGLGTSGTLVVWSKLGADRMTWKGARATLRNTGWLLGRIHRRFINDKSLSINLVGGEDLALEKNPVTINDPMYLLPAPTLPAPYNTEPMFEHVRDEPISVEVNGEVFEVRTSYSVAKPTTLELAGSSNRGDTKYGKDAAENIGVSVMRAGRELMLDRSWTIQYDPRDRWWGCEVEFPADLDEIFGVTNNKQAATVFNELSALDWRELAEGEETLPEVIERLREEGDPKGVLLHLSEAIKRNLRALRETIKVQGKGSRRPGKRHGDGDPTEDTNEKWKERDKTNPIPDGDTPPTPEDVEDISEDLKEDGIDEQAAEEIVARVVSGDLKILFIDKTLGSSGELFTVVARGHTTEVVFNRRHPGFEMIFDTVSADDDLDSLSSTELQDRLLKASRAVRVMFAAWARMEREDPPNLSRYERVREAWGKLARDFLEPVSAEDV</sequence>
<dbReference type="SUPFAM" id="SSF55874">
    <property type="entry name" value="ATPase domain of HSP90 chaperone/DNA topoisomerase II/histidine kinase"/>
    <property type="match status" value="1"/>
</dbReference>
<accession>A0A443JR94</accession>
<dbReference type="AlphaFoldDB" id="A0A443JR94"/>
<evidence type="ECO:0000256" key="1">
    <source>
        <dbReference type="SAM" id="MobiDB-lite"/>
    </source>
</evidence>
<dbReference type="EMBL" id="SAUZ01000004">
    <property type="protein sequence ID" value="RWR23030.1"/>
    <property type="molecule type" value="Genomic_DNA"/>
</dbReference>
<keyword evidence="2" id="KW-0547">Nucleotide-binding</keyword>
<dbReference type="Pfam" id="PF13589">
    <property type="entry name" value="HATPase_c_3"/>
    <property type="match status" value="1"/>
</dbReference>
<dbReference type="GO" id="GO:0005524">
    <property type="term" value="F:ATP binding"/>
    <property type="evidence" value="ECO:0007669"/>
    <property type="project" value="UniProtKB-KW"/>
</dbReference>
<feature type="compositionally biased region" description="Basic and acidic residues" evidence="1">
    <location>
        <begin position="453"/>
        <end position="473"/>
    </location>
</feature>